<protein>
    <submittedName>
        <fullName evidence="1">Uncharacterized protein</fullName>
    </submittedName>
</protein>
<evidence type="ECO:0000313" key="2">
    <source>
        <dbReference type="Proteomes" id="UP001056120"/>
    </source>
</evidence>
<dbReference type="EMBL" id="CM042041">
    <property type="protein sequence ID" value="KAI3711799.1"/>
    <property type="molecule type" value="Genomic_DNA"/>
</dbReference>
<proteinExistence type="predicted"/>
<gene>
    <name evidence="1" type="ORF">L1987_70345</name>
</gene>
<reference evidence="1 2" key="2">
    <citation type="journal article" date="2022" name="Mol. Ecol. Resour.">
        <title>The genomes of chicory, endive, great burdock and yacon provide insights into Asteraceae paleo-polyploidization history and plant inulin production.</title>
        <authorList>
            <person name="Fan W."/>
            <person name="Wang S."/>
            <person name="Wang H."/>
            <person name="Wang A."/>
            <person name="Jiang F."/>
            <person name="Liu H."/>
            <person name="Zhao H."/>
            <person name="Xu D."/>
            <person name="Zhang Y."/>
        </authorList>
    </citation>
    <scope>NUCLEOTIDE SEQUENCE [LARGE SCALE GENOMIC DNA]</scope>
    <source>
        <strain evidence="2">cv. Yunnan</strain>
        <tissue evidence="1">Leaves</tissue>
    </source>
</reference>
<dbReference type="Proteomes" id="UP001056120">
    <property type="component" value="Linkage Group LG24"/>
</dbReference>
<comment type="caution">
    <text evidence="1">The sequence shown here is derived from an EMBL/GenBank/DDBJ whole genome shotgun (WGS) entry which is preliminary data.</text>
</comment>
<name>A0ACB9AP11_9ASTR</name>
<keyword evidence="2" id="KW-1185">Reference proteome</keyword>
<reference evidence="2" key="1">
    <citation type="journal article" date="2022" name="Mol. Ecol. Resour.">
        <title>The genomes of chicory, endive, great burdock and yacon provide insights into Asteraceae palaeo-polyploidization history and plant inulin production.</title>
        <authorList>
            <person name="Fan W."/>
            <person name="Wang S."/>
            <person name="Wang H."/>
            <person name="Wang A."/>
            <person name="Jiang F."/>
            <person name="Liu H."/>
            <person name="Zhao H."/>
            <person name="Xu D."/>
            <person name="Zhang Y."/>
        </authorList>
    </citation>
    <scope>NUCLEOTIDE SEQUENCE [LARGE SCALE GENOMIC DNA]</scope>
    <source>
        <strain evidence="2">cv. Yunnan</strain>
    </source>
</reference>
<evidence type="ECO:0000313" key="1">
    <source>
        <dbReference type="EMBL" id="KAI3711799.1"/>
    </source>
</evidence>
<accession>A0ACB9AP11</accession>
<organism evidence="1 2">
    <name type="scientific">Smallanthus sonchifolius</name>
    <dbReference type="NCBI Taxonomy" id="185202"/>
    <lineage>
        <taxon>Eukaryota</taxon>
        <taxon>Viridiplantae</taxon>
        <taxon>Streptophyta</taxon>
        <taxon>Embryophyta</taxon>
        <taxon>Tracheophyta</taxon>
        <taxon>Spermatophyta</taxon>
        <taxon>Magnoliopsida</taxon>
        <taxon>eudicotyledons</taxon>
        <taxon>Gunneridae</taxon>
        <taxon>Pentapetalae</taxon>
        <taxon>asterids</taxon>
        <taxon>campanulids</taxon>
        <taxon>Asterales</taxon>
        <taxon>Asteraceae</taxon>
        <taxon>Asteroideae</taxon>
        <taxon>Heliantheae alliance</taxon>
        <taxon>Millerieae</taxon>
        <taxon>Smallanthus</taxon>
    </lineage>
</organism>
<sequence length="170" mass="19818">MASAKFALEKFYGRNDFSLWRVKMRALLVHNDIVDALKGEDNLPENLSEKEKKEIMEKAHSEIVLSLGDRVLREVSKEVTAAGIWSKLETLYMTKSLANRLYLKKRMYTFHMATEKSLEDHTDEFNKLVLDLENIEVSLEDEDHAIIFLTSLPRSYEHFVDTLMYGRDTL</sequence>